<dbReference type="Proteomes" id="UP000324479">
    <property type="component" value="Unassembled WGS sequence"/>
</dbReference>
<evidence type="ECO:0000313" key="2">
    <source>
        <dbReference type="Proteomes" id="UP000324479"/>
    </source>
</evidence>
<comment type="caution">
    <text evidence="1">The sequence shown here is derived from an EMBL/GenBank/DDBJ whole genome shotgun (WGS) entry which is preliminary data.</text>
</comment>
<protein>
    <submittedName>
        <fullName evidence="1">Uncharacterized protein</fullName>
    </submittedName>
</protein>
<proteinExistence type="predicted"/>
<reference evidence="1 2" key="1">
    <citation type="submission" date="2019-08" db="EMBL/GenBank/DDBJ databases">
        <authorList>
            <person name="Dhanesh K."/>
            <person name="Kumar G."/>
            <person name="Sasikala C."/>
            <person name="Venkata Ramana C."/>
        </authorList>
    </citation>
    <scope>NUCLEOTIDE SEQUENCE [LARGE SCALE GENOMIC DNA]</scope>
    <source>
        <strain evidence="1 2">JC645</strain>
    </source>
</reference>
<organism evidence="1 2">
    <name type="scientific">Roseiconus nitratireducens</name>
    <dbReference type="NCBI Taxonomy" id="2605748"/>
    <lineage>
        <taxon>Bacteria</taxon>
        <taxon>Pseudomonadati</taxon>
        <taxon>Planctomycetota</taxon>
        <taxon>Planctomycetia</taxon>
        <taxon>Pirellulales</taxon>
        <taxon>Pirellulaceae</taxon>
        <taxon>Roseiconus</taxon>
    </lineage>
</organism>
<gene>
    <name evidence="1" type="ORF">FYK55_09565</name>
</gene>
<sequence>MHTIRLRRPWTRIAHRFPASEPVIDHKVDVPDSDGVPRASDVTYQRRFNRPTGLAPDDRVLLRIEAWKAATIRVILNDAPLFTRDVSHTADSVDAGVTLDISNTMQSSNSLAIELGGTDVGPPALIGAVSLQIDSPASHS</sequence>
<accession>A0A5M6DAH7</accession>
<dbReference type="RefSeq" id="WP_150076169.1">
    <property type="nucleotide sequence ID" value="NZ_VWOX01000004.1"/>
</dbReference>
<keyword evidence="2" id="KW-1185">Reference proteome</keyword>
<evidence type="ECO:0000313" key="1">
    <source>
        <dbReference type="EMBL" id="KAA5544557.1"/>
    </source>
</evidence>
<dbReference type="AlphaFoldDB" id="A0A5M6DAH7"/>
<dbReference type="EMBL" id="VWOX01000004">
    <property type="protein sequence ID" value="KAA5544557.1"/>
    <property type="molecule type" value="Genomic_DNA"/>
</dbReference>
<name>A0A5M6DAH7_9BACT</name>